<dbReference type="InterPro" id="IPR054284">
    <property type="entry name" value="DUF7019"/>
</dbReference>
<proteinExistence type="predicted"/>
<comment type="caution">
    <text evidence="1">The sequence shown here is derived from an EMBL/GenBank/DDBJ whole genome shotgun (WGS) entry which is preliminary data.</text>
</comment>
<dbReference type="EMBL" id="JAALLH010000001">
    <property type="protein sequence ID" value="NIY68400.1"/>
    <property type="molecule type" value="Genomic_DNA"/>
</dbReference>
<sequence>MRELVYLSDRKLRQFLPDSGKRVPRGMWQVNTPLGGFGVQPDPPDADEVRSDRLRQVVKHVSTSARWFSEPNLSSGSWIQFEAPMNYRTLRGAAPGMALFVDPPHPVGGDTARVVQCAFYFTGQLNTSGAAKYRLRPTLQRCLRRGLSVRPATGVS</sequence>
<evidence type="ECO:0000313" key="1">
    <source>
        <dbReference type="EMBL" id="NIY68400.1"/>
    </source>
</evidence>
<gene>
    <name evidence="1" type="ORF">SMALB_6491</name>
</gene>
<dbReference type="NCBIfam" id="NF040893">
    <property type="entry name" value="SAVMC3_10250"/>
    <property type="match status" value="1"/>
</dbReference>
<protein>
    <submittedName>
        <fullName evidence="1">Uncharacterized protein</fullName>
    </submittedName>
</protein>
<evidence type="ECO:0000313" key="2">
    <source>
        <dbReference type="Proteomes" id="UP000536624"/>
    </source>
</evidence>
<dbReference type="Proteomes" id="UP000536624">
    <property type="component" value="Unassembled WGS sequence"/>
</dbReference>
<organism evidence="1 2">
    <name type="scientific">Streptomyces malaysiensis</name>
    <dbReference type="NCBI Taxonomy" id="92644"/>
    <lineage>
        <taxon>Bacteria</taxon>
        <taxon>Bacillati</taxon>
        <taxon>Actinomycetota</taxon>
        <taxon>Actinomycetes</taxon>
        <taxon>Kitasatosporales</taxon>
        <taxon>Streptomycetaceae</taxon>
        <taxon>Streptomyces</taxon>
        <taxon>Streptomyces violaceusniger group</taxon>
    </lineage>
</organism>
<accession>A0A7X5X843</accession>
<dbReference type="AlphaFoldDB" id="A0A7X5X843"/>
<reference evidence="1 2" key="1">
    <citation type="submission" date="2020-02" db="EMBL/GenBank/DDBJ databases">
        <title>Streptomyces malaysiensis DSM14702 (JHCC583434, PFL_A843) Genome sequencing and assembly.</title>
        <authorList>
            <person name="Samborskyy M."/>
        </authorList>
    </citation>
    <scope>NUCLEOTIDE SEQUENCE [LARGE SCALE GENOMIC DNA]</scope>
    <source>
        <strain evidence="1 2">DSM 14702</strain>
    </source>
</reference>
<name>A0A7X5X843_STRMQ</name>